<comment type="caution">
    <text evidence="1">The sequence shown here is derived from an EMBL/GenBank/DDBJ whole genome shotgun (WGS) entry which is preliminary data.</text>
</comment>
<name>A0A7C1JWV8_THERO</name>
<organism evidence="1">
    <name type="scientific">Thermomicrobium roseum</name>
    <dbReference type="NCBI Taxonomy" id="500"/>
    <lineage>
        <taxon>Bacteria</taxon>
        <taxon>Pseudomonadati</taxon>
        <taxon>Thermomicrobiota</taxon>
        <taxon>Thermomicrobia</taxon>
        <taxon>Thermomicrobiales</taxon>
        <taxon>Thermomicrobiaceae</taxon>
        <taxon>Thermomicrobium</taxon>
    </lineage>
</organism>
<sequence length="93" mass="10531">MSSADEAELYELLMRMDALEELLEELEERGLASLADLQEQLVAEPDYEDLWTLVQELRARGISSPADIEQELAELERQIEELGAPGSEWAQPN</sequence>
<evidence type="ECO:0000313" key="1">
    <source>
        <dbReference type="EMBL" id="HEF64351.1"/>
    </source>
</evidence>
<accession>A0A7C1JWV8</accession>
<protein>
    <submittedName>
        <fullName evidence="1">Uncharacterized protein</fullName>
    </submittedName>
</protein>
<dbReference type="EMBL" id="DSJL01000003">
    <property type="protein sequence ID" value="HEF64351.1"/>
    <property type="molecule type" value="Genomic_DNA"/>
</dbReference>
<dbReference type="AlphaFoldDB" id="A0A7C1JWV8"/>
<reference evidence="1" key="1">
    <citation type="journal article" date="2020" name="mSystems">
        <title>Genome- and Community-Level Interaction Insights into Carbon Utilization and Element Cycling Functions of Hydrothermarchaeota in Hydrothermal Sediment.</title>
        <authorList>
            <person name="Zhou Z."/>
            <person name="Liu Y."/>
            <person name="Xu W."/>
            <person name="Pan J."/>
            <person name="Luo Z.H."/>
            <person name="Li M."/>
        </authorList>
    </citation>
    <scope>NUCLEOTIDE SEQUENCE [LARGE SCALE GENOMIC DNA]</scope>
    <source>
        <strain evidence="1">SpSt-222</strain>
    </source>
</reference>
<gene>
    <name evidence="1" type="ORF">ENP47_01900</name>
</gene>
<proteinExistence type="predicted"/>